<evidence type="ECO:0000313" key="2">
    <source>
        <dbReference type="Proteomes" id="UP001057402"/>
    </source>
</evidence>
<evidence type="ECO:0000313" key="1">
    <source>
        <dbReference type="EMBL" id="KAI4319347.1"/>
    </source>
</evidence>
<proteinExistence type="predicted"/>
<keyword evidence="2" id="KW-1185">Reference proteome</keyword>
<sequence>MIPRRSIVQTGEELFDFYCDGGDSRKSDCSFEDPETDRWKKVKLAGIDGGDDPSSVYLDFQGEETGDRSQDAANVPKTSEYAFFKKLKEERHQKSHLHPVHVDDDHAERLWLTNRRRGNGDSSAAVLLEDVIPAQLPTTCLPAICISGNPDFSETLYKPGEIFSRTRKNLLSRITTSSLPEIGELCSKGSELASALLSRLTPKDRDTLLLLGLEKSQLVPRVDGEVSYQKPTWEYVDIGGGNYLVDSAFSSGKLSTAVTVASKRITCQGEADRMTGNLDAVFPDAEYDFSSNFAMIEDGYKPFHGWNFKDASWSSGGAECKGDLSMPFDDWVLEAAESGRFPSDAPVDLMRSPRLPSWTFGYHPLFRNSTSDEEENAFELSVQSAASPGPYPASLRASSSQDPDYMARLPLLTDGIPSRSSPLSNYPFLAEDCSFYDWIPNESSHRKHRQPCPRPTVESFVISSGFDLRLLSPVGLAGHSGTLTRFPYQVPLPSFQDGESETLDDSPVGVAADPTCHFYENSGKVLVCLGQNHRLSGDAIPQFQILHTEGNLWRAEERIRCLFPNYPKKNKKKKKKPFSARTGSSSL</sequence>
<accession>A0ACB9M5A3</accession>
<name>A0ACB9M5A3_9MYRT</name>
<reference evidence="2" key="1">
    <citation type="journal article" date="2023" name="Front. Plant Sci.">
        <title>Chromosomal-level genome assembly of Melastoma candidum provides insights into trichome evolution.</title>
        <authorList>
            <person name="Zhong Y."/>
            <person name="Wu W."/>
            <person name="Sun C."/>
            <person name="Zou P."/>
            <person name="Liu Y."/>
            <person name="Dai S."/>
            <person name="Zhou R."/>
        </authorList>
    </citation>
    <scope>NUCLEOTIDE SEQUENCE [LARGE SCALE GENOMIC DNA]</scope>
</reference>
<dbReference type="EMBL" id="CM042889">
    <property type="protein sequence ID" value="KAI4319347.1"/>
    <property type="molecule type" value="Genomic_DNA"/>
</dbReference>
<gene>
    <name evidence="1" type="ORF">MLD38_032953</name>
</gene>
<dbReference type="Proteomes" id="UP001057402">
    <property type="component" value="Chromosome 10"/>
</dbReference>
<organism evidence="1 2">
    <name type="scientific">Melastoma candidum</name>
    <dbReference type="NCBI Taxonomy" id="119954"/>
    <lineage>
        <taxon>Eukaryota</taxon>
        <taxon>Viridiplantae</taxon>
        <taxon>Streptophyta</taxon>
        <taxon>Embryophyta</taxon>
        <taxon>Tracheophyta</taxon>
        <taxon>Spermatophyta</taxon>
        <taxon>Magnoliopsida</taxon>
        <taxon>eudicotyledons</taxon>
        <taxon>Gunneridae</taxon>
        <taxon>Pentapetalae</taxon>
        <taxon>rosids</taxon>
        <taxon>malvids</taxon>
        <taxon>Myrtales</taxon>
        <taxon>Melastomataceae</taxon>
        <taxon>Melastomatoideae</taxon>
        <taxon>Melastomateae</taxon>
        <taxon>Melastoma</taxon>
    </lineage>
</organism>
<comment type="caution">
    <text evidence="1">The sequence shown here is derived from an EMBL/GenBank/DDBJ whole genome shotgun (WGS) entry which is preliminary data.</text>
</comment>
<protein>
    <submittedName>
        <fullName evidence="1">Uncharacterized protein</fullName>
    </submittedName>
</protein>